<dbReference type="OrthoDB" id="9804312at2"/>
<dbReference type="PANTHER" id="PTHR43861:SF3">
    <property type="entry name" value="PUTATIVE (AFU_ORTHOLOGUE AFUA_2G14390)-RELATED"/>
    <property type="match status" value="1"/>
</dbReference>
<evidence type="ECO:0000313" key="4">
    <source>
        <dbReference type="Proteomes" id="UP000008332"/>
    </source>
</evidence>
<dbReference type="Proteomes" id="UP000008332">
    <property type="component" value="Chromosome"/>
</dbReference>
<keyword evidence="4" id="KW-1185">Reference proteome</keyword>
<dbReference type="Gene3D" id="3.40.50.150">
    <property type="entry name" value="Vaccinia Virus protein VP39"/>
    <property type="match status" value="1"/>
</dbReference>
<feature type="domain" description="Methyltransferase" evidence="2">
    <location>
        <begin position="32"/>
        <end position="118"/>
    </location>
</feature>
<dbReference type="EMBL" id="CP000267">
    <property type="protein sequence ID" value="ABD69822.1"/>
    <property type="molecule type" value="Genomic_DNA"/>
</dbReference>
<dbReference type="RefSeq" id="WP_011464390.1">
    <property type="nucleotide sequence ID" value="NC_007908.1"/>
</dbReference>
<dbReference type="PANTHER" id="PTHR43861">
    <property type="entry name" value="TRANS-ACONITATE 2-METHYLTRANSFERASE-RELATED"/>
    <property type="match status" value="1"/>
</dbReference>
<organism evidence="3 4">
    <name type="scientific">Albidiferax ferrireducens (strain ATCC BAA-621 / DSM 15236 / T118)</name>
    <name type="common">Rhodoferax ferrireducens</name>
    <dbReference type="NCBI Taxonomy" id="338969"/>
    <lineage>
        <taxon>Bacteria</taxon>
        <taxon>Pseudomonadati</taxon>
        <taxon>Pseudomonadota</taxon>
        <taxon>Betaproteobacteria</taxon>
        <taxon>Burkholderiales</taxon>
        <taxon>Comamonadaceae</taxon>
        <taxon>Rhodoferax</taxon>
    </lineage>
</organism>
<dbReference type="SUPFAM" id="SSF53335">
    <property type="entry name" value="S-adenosyl-L-methionine-dependent methyltransferases"/>
    <property type="match status" value="1"/>
</dbReference>
<accession>Q21WN1</accession>
<evidence type="ECO:0000259" key="2">
    <source>
        <dbReference type="Pfam" id="PF13649"/>
    </source>
</evidence>
<dbReference type="GO" id="GO:0016740">
    <property type="term" value="F:transferase activity"/>
    <property type="evidence" value="ECO:0007669"/>
    <property type="project" value="UniProtKB-KW"/>
</dbReference>
<dbReference type="KEGG" id="rfr:Rfer_2098"/>
<dbReference type="Pfam" id="PF13649">
    <property type="entry name" value="Methyltransf_25"/>
    <property type="match status" value="1"/>
</dbReference>
<gene>
    <name evidence="3" type="ordered locus">Rfer_2098</name>
</gene>
<dbReference type="eggNOG" id="COG2227">
    <property type="taxonomic scope" value="Bacteria"/>
</dbReference>
<protein>
    <recommendedName>
        <fullName evidence="2">Methyltransferase domain-containing protein</fullName>
    </recommendedName>
</protein>
<dbReference type="CDD" id="cd02440">
    <property type="entry name" value="AdoMet_MTases"/>
    <property type="match status" value="1"/>
</dbReference>
<name>Q21WN1_ALBFT</name>
<dbReference type="AlphaFoldDB" id="Q21WN1"/>
<reference evidence="4" key="1">
    <citation type="submission" date="2006-02" db="EMBL/GenBank/DDBJ databases">
        <title>Complete sequence of chromosome of Rhodoferax ferrireducens DSM 15236.</title>
        <authorList>
            <person name="Copeland A."/>
            <person name="Lucas S."/>
            <person name="Lapidus A."/>
            <person name="Barry K."/>
            <person name="Detter J.C."/>
            <person name="Glavina del Rio T."/>
            <person name="Hammon N."/>
            <person name="Israni S."/>
            <person name="Pitluck S."/>
            <person name="Brettin T."/>
            <person name="Bruce D."/>
            <person name="Han C."/>
            <person name="Tapia R."/>
            <person name="Gilna P."/>
            <person name="Kiss H."/>
            <person name="Schmutz J."/>
            <person name="Larimer F."/>
            <person name="Land M."/>
            <person name="Kyrpides N."/>
            <person name="Ivanova N."/>
            <person name="Richardson P."/>
        </authorList>
    </citation>
    <scope>NUCLEOTIDE SEQUENCE [LARGE SCALE GENOMIC DNA]</scope>
    <source>
        <strain evidence="4">ATCC BAA-621 / DSM 15236 / T118</strain>
    </source>
</reference>
<sequence length="194" mass="21491">MDKLSAATAHGLGPASSWVQRWSHLVARHGSVLDIACGQGRHMQWFAEQGHAVTGIDRSPDAIRAASRIGEAVLADIENASWPLMHRGHARQFDAVIVTNYLWRPLFEVMTQSVAPGGVLIYETFAQGHETVGKPSNPDFLLRPNELLTAFKSLQIVAFEDGFLDHPPRYVQRIAAVRLDLGEETQQTPARYTL</sequence>
<dbReference type="InterPro" id="IPR029063">
    <property type="entry name" value="SAM-dependent_MTases_sf"/>
</dbReference>
<evidence type="ECO:0000313" key="3">
    <source>
        <dbReference type="EMBL" id="ABD69822.1"/>
    </source>
</evidence>
<dbReference type="HOGENOM" id="CLU_056435_5_2_4"/>
<dbReference type="InterPro" id="IPR041698">
    <property type="entry name" value="Methyltransf_25"/>
</dbReference>
<keyword evidence="1" id="KW-0808">Transferase</keyword>
<evidence type="ECO:0000256" key="1">
    <source>
        <dbReference type="ARBA" id="ARBA00022679"/>
    </source>
</evidence>
<dbReference type="STRING" id="338969.Rfer_2098"/>
<proteinExistence type="predicted"/>